<feature type="transmembrane region" description="Helical" evidence="2">
    <location>
        <begin position="312"/>
        <end position="334"/>
    </location>
</feature>
<dbReference type="InterPro" id="IPR025067">
    <property type="entry name" value="DUF4079"/>
</dbReference>
<gene>
    <name evidence="3" type="ORF">AK812_SmicGene11434</name>
</gene>
<dbReference type="OrthoDB" id="4914at2759"/>
<dbReference type="AlphaFoldDB" id="A0A1Q9ED44"/>
<accession>A0A1Q9ED44</accession>
<feature type="region of interest" description="Disordered" evidence="1">
    <location>
        <begin position="19"/>
        <end position="57"/>
    </location>
</feature>
<sequence length="410" mass="44066">MRLAANLAAKSLLSSIGAEIGVGMPEPPPQQTDPPPKRRKTRWDDGDAAAPVATPPAQASAAEQLQLVLANALAPSCPSMPVPIDMGTVPTMPNVAPSSNPNFGINAQSAQSRARAPYMWPRHVDDWRWSKGYEATYCFEEVGLPPQIRFVQMAASSPLRRRARRGLHGLATLAVVAVVLGLTQAQSFVPAPGTSRGSSQTAAGIAAASLVMPSEAWAKGGQWGPLEGKASSLVHPIIMASLFFVTLYAGFLGWQWRQTREMGVELSGLRKKLPKEAPEEDSPAVAALKEQISKLDAERKEMVQAGYKDKHYTVSSILLGGGVFFTTYGVFNTWFRAEKLFPGPHLFAGAAIVVLWALAAALVPYMEKGNDGARNAHIALNGINVLLFAWQLPTGFEIAQKVWGLAIPWV</sequence>
<dbReference type="EMBL" id="LSRX01000187">
    <property type="protein sequence ID" value="OLQ05360.1"/>
    <property type="molecule type" value="Genomic_DNA"/>
</dbReference>
<protein>
    <recommendedName>
        <fullName evidence="5">DUF4079 domain-containing protein</fullName>
    </recommendedName>
</protein>
<dbReference type="Pfam" id="PF13301">
    <property type="entry name" value="DUF4079"/>
    <property type="match status" value="1"/>
</dbReference>
<feature type="transmembrane region" description="Helical" evidence="2">
    <location>
        <begin position="233"/>
        <end position="254"/>
    </location>
</feature>
<evidence type="ECO:0000313" key="4">
    <source>
        <dbReference type="Proteomes" id="UP000186817"/>
    </source>
</evidence>
<evidence type="ECO:0008006" key="5">
    <source>
        <dbReference type="Google" id="ProtNLM"/>
    </source>
</evidence>
<keyword evidence="2" id="KW-0472">Membrane</keyword>
<keyword evidence="2" id="KW-0812">Transmembrane</keyword>
<evidence type="ECO:0000313" key="3">
    <source>
        <dbReference type="EMBL" id="OLQ05360.1"/>
    </source>
</evidence>
<dbReference type="PANTHER" id="PTHR34679">
    <property type="match status" value="1"/>
</dbReference>
<evidence type="ECO:0000256" key="2">
    <source>
        <dbReference type="SAM" id="Phobius"/>
    </source>
</evidence>
<organism evidence="3 4">
    <name type="scientific">Symbiodinium microadriaticum</name>
    <name type="common">Dinoflagellate</name>
    <name type="synonym">Zooxanthella microadriatica</name>
    <dbReference type="NCBI Taxonomy" id="2951"/>
    <lineage>
        <taxon>Eukaryota</taxon>
        <taxon>Sar</taxon>
        <taxon>Alveolata</taxon>
        <taxon>Dinophyceae</taxon>
        <taxon>Suessiales</taxon>
        <taxon>Symbiodiniaceae</taxon>
        <taxon>Symbiodinium</taxon>
    </lineage>
</organism>
<name>A0A1Q9ED44_SYMMI</name>
<feature type="compositionally biased region" description="Pro residues" evidence="1">
    <location>
        <begin position="25"/>
        <end position="34"/>
    </location>
</feature>
<proteinExistence type="predicted"/>
<comment type="caution">
    <text evidence="3">The sequence shown here is derived from an EMBL/GenBank/DDBJ whole genome shotgun (WGS) entry which is preliminary data.</text>
</comment>
<keyword evidence="4" id="KW-1185">Reference proteome</keyword>
<feature type="compositionally biased region" description="Low complexity" evidence="1">
    <location>
        <begin position="48"/>
        <end position="57"/>
    </location>
</feature>
<dbReference type="PANTHER" id="PTHR34679:SF2">
    <property type="entry name" value="OS02G0122500 PROTEIN"/>
    <property type="match status" value="1"/>
</dbReference>
<reference evidence="3 4" key="1">
    <citation type="submission" date="2016-02" db="EMBL/GenBank/DDBJ databases">
        <title>Genome analysis of coral dinoflagellate symbionts highlights evolutionary adaptations to a symbiotic lifestyle.</title>
        <authorList>
            <person name="Aranda M."/>
            <person name="Li Y."/>
            <person name="Liew Y.J."/>
            <person name="Baumgarten S."/>
            <person name="Simakov O."/>
            <person name="Wilson M."/>
            <person name="Piel J."/>
            <person name="Ashoor H."/>
            <person name="Bougouffa S."/>
            <person name="Bajic V.B."/>
            <person name="Ryu T."/>
            <person name="Ravasi T."/>
            <person name="Bayer T."/>
            <person name="Micklem G."/>
            <person name="Kim H."/>
            <person name="Bhak J."/>
            <person name="Lajeunesse T.C."/>
            <person name="Voolstra C.R."/>
        </authorList>
    </citation>
    <scope>NUCLEOTIDE SEQUENCE [LARGE SCALE GENOMIC DNA]</scope>
    <source>
        <strain evidence="3 4">CCMP2467</strain>
    </source>
</reference>
<feature type="transmembrane region" description="Helical" evidence="2">
    <location>
        <begin position="167"/>
        <end position="189"/>
    </location>
</feature>
<evidence type="ECO:0000256" key="1">
    <source>
        <dbReference type="SAM" id="MobiDB-lite"/>
    </source>
</evidence>
<feature type="transmembrane region" description="Helical" evidence="2">
    <location>
        <begin position="346"/>
        <end position="365"/>
    </location>
</feature>
<keyword evidence="2" id="KW-1133">Transmembrane helix</keyword>
<dbReference type="Proteomes" id="UP000186817">
    <property type="component" value="Unassembled WGS sequence"/>
</dbReference>